<evidence type="ECO:0000313" key="3">
    <source>
        <dbReference type="Proteomes" id="UP000220621"/>
    </source>
</evidence>
<protein>
    <recommendedName>
        <fullName evidence="1">DUF6558 domain-containing protein</fullName>
    </recommendedName>
</protein>
<dbReference type="EMBL" id="NUDL01000020">
    <property type="protein sequence ID" value="PEM57649.1"/>
    <property type="molecule type" value="Genomic_DNA"/>
</dbReference>
<sequence length="252" mass="29617">MTCCLNYDLSCMDYFTFDGVSSLDYGLIIVGERDFSGAGRDVDMVKILGRDGKIPKRSKGYNNIPRTFECNLIVEDWRQLHSKMRDIRNWLTDVEGFKDFVLSYDDESIYKVMINDEIKAVMISEQIARVDITFETKPYHYFYDSFDFIREDKPFTLINQRKVWSYPYILIEGSGKINLHINNNTYAFTIKNGWIEIDSETMSVYRNNQGIIINEASNYTTRWFPNLKEGDNNISWTGNVSLIEIVPRWRSR</sequence>
<feature type="domain" description="DUF6558" evidence="1">
    <location>
        <begin position="13"/>
        <end position="136"/>
    </location>
</feature>
<dbReference type="RefSeq" id="WP_098102116.1">
    <property type="nucleotide sequence ID" value="NZ_NUDL01000020.1"/>
</dbReference>
<dbReference type="InterPro" id="IPR046688">
    <property type="entry name" value="DUF6558_N"/>
</dbReference>
<comment type="caution">
    <text evidence="2">The sequence shown here is derived from an EMBL/GenBank/DDBJ whole genome shotgun (WGS) entry which is preliminary data.</text>
</comment>
<accession>A0A2A8BST7</accession>
<dbReference type="Proteomes" id="UP000220621">
    <property type="component" value="Unassembled WGS sequence"/>
</dbReference>
<dbReference type="Gene3D" id="2.40.30.200">
    <property type="match status" value="1"/>
</dbReference>
<dbReference type="AlphaFoldDB" id="A0A2A8BST7"/>
<evidence type="ECO:0000313" key="2">
    <source>
        <dbReference type="EMBL" id="PEM57649.1"/>
    </source>
</evidence>
<gene>
    <name evidence="2" type="ORF">CN611_07510</name>
</gene>
<name>A0A2A8BST7_9BACI</name>
<evidence type="ECO:0000259" key="1">
    <source>
        <dbReference type="Pfam" id="PF20195"/>
    </source>
</evidence>
<proteinExistence type="predicted"/>
<dbReference type="Pfam" id="PF20195">
    <property type="entry name" value="DUF6558"/>
    <property type="match status" value="1"/>
</dbReference>
<organism evidence="2 3">
    <name type="scientific">Bacillus wiedmannii</name>
    <dbReference type="NCBI Taxonomy" id="1890302"/>
    <lineage>
        <taxon>Bacteria</taxon>
        <taxon>Bacillati</taxon>
        <taxon>Bacillota</taxon>
        <taxon>Bacilli</taxon>
        <taxon>Bacillales</taxon>
        <taxon>Bacillaceae</taxon>
        <taxon>Bacillus</taxon>
        <taxon>Bacillus cereus group</taxon>
    </lineage>
</organism>
<reference evidence="2 3" key="1">
    <citation type="submission" date="2017-09" db="EMBL/GenBank/DDBJ databases">
        <title>Large-scale bioinformatics analysis of Bacillus genomes uncovers conserved roles of natural products in bacterial physiology.</title>
        <authorList>
            <consortium name="Agbiome Team Llc"/>
            <person name="Bleich R.M."/>
            <person name="Grubbs K.J."/>
            <person name="Santa Maria K.C."/>
            <person name="Allen S.E."/>
            <person name="Farag S."/>
            <person name="Shank E.A."/>
            <person name="Bowers A."/>
        </authorList>
    </citation>
    <scope>NUCLEOTIDE SEQUENCE [LARGE SCALE GENOMIC DNA]</scope>
    <source>
        <strain evidence="2 3">AFS010764</strain>
    </source>
</reference>